<evidence type="ECO:0000256" key="1">
    <source>
        <dbReference type="ARBA" id="ARBA00022490"/>
    </source>
</evidence>
<dbReference type="Proteomes" id="UP000230543">
    <property type="component" value="Unassembled WGS sequence"/>
</dbReference>
<evidence type="ECO:0000256" key="3">
    <source>
        <dbReference type="ARBA" id="ARBA00023125"/>
    </source>
</evidence>
<dbReference type="GO" id="GO:0000400">
    <property type="term" value="F:four-way junction DNA binding"/>
    <property type="evidence" value="ECO:0007669"/>
    <property type="project" value="UniProtKB-UniRule"/>
</dbReference>
<dbReference type="InterPro" id="IPR012340">
    <property type="entry name" value="NA-bd_OB-fold"/>
</dbReference>
<dbReference type="EMBL" id="PFBO01000037">
    <property type="protein sequence ID" value="PIT90605.1"/>
    <property type="molecule type" value="Genomic_DNA"/>
</dbReference>
<dbReference type="Gene3D" id="1.10.8.10">
    <property type="entry name" value="DNA helicase RuvA subunit, C-terminal domain"/>
    <property type="match status" value="1"/>
</dbReference>
<name>A0A2M6WCY4_9BACT</name>
<dbReference type="GO" id="GO:0048476">
    <property type="term" value="C:Holliday junction resolvase complex"/>
    <property type="evidence" value="ECO:0007669"/>
    <property type="project" value="UniProtKB-UniRule"/>
</dbReference>
<evidence type="ECO:0000256" key="5">
    <source>
        <dbReference type="ARBA" id="ARBA00023204"/>
    </source>
</evidence>
<dbReference type="InterPro" id="IPR013849">
    <property type="entry name" value="DNA_helicase_Holl-junc_RuvA_I"/>
</dbReference>
<dbReference type="AlphaFoldDB" id="A0A2M6WCY4"/>
<protein>
    <recommendedName>
        <fullName evidence="6">Holliday junction branch migration complex subunit RuvA</fullName>
    </recommendedName>
</protein>
<dbReference type="SUPFAM" id="SSF46929">
    <property type="entry name" value="DNA helicase RuvA subunit, C-terminal domain"/>
    <property type="match status" value="1"/>
</dbReference>
<evidence type="ECO:0000259" key="7">
    <source>
        <dbReference type="SMART" id="SM00278"/>
    </source>
</evidence>
<evidence type="ECO:0000256" key="4">
    <source>
        <dbReference type="ARBA" id="ARBA00023172"/>
    </source>
</evidence>
<comment type="function">
    <text evidence="6">The RuvA-RuvB-RuvC complex processes Holliday junction (HJ) DNA during genetic recombination and DNA repair, while the RuvA-RuvB complex plays an important role in the rescue of blocked DNA replication forks via replication fork reversal (RFR). RuvA specifically binds to HJ cruciform DNA, conferring on it an open structure. The RuvB hexamer acts as an ATP-dependent pump, pulling dsDNA into and through the RuvAB complex. HJ branch migration allows RuvC to scan DNA until it finds its consensus sequence, where it cleaves and resolves the cruciform DNA.</text>
</comment>
<keyword evidence="4 6" id="KW-0233">DNA recombination</keyword>
<dbReference type="GO" id="GO:0006310">
    <property type="term" value="P:DNA recombination"/>
    <property type="evidence" value="ECO:0007669"/>
    <property type="project" value="UniProtKB-UniRule"/>
</dbReference>
<organism evidence="8 9">
    <name type="scientific">Candidatus Komeilibacteria bacterium CG10_big_fil_rev_8_21_14_0_10_41_13</name>
    <dbReference type="NCBI Taxonomy" id="1974476"/>
    <lineage>
        <taxon>Bacteria</taxon>
        <taxon>Candidatus Komeiliibacteriota</taxon>
    </lineage>
</organism>
<dbReference type="SUPFAM" id="SSF47781">
    <property type="entry name" value="RuvA domain 2-like"/>
    <property type="match status" value="1"/>
</dbReference>
<gene>
    <name evidence="6 8" type="primary">ruvA</name>
    <name evidence="8" type="ORF">COU22_01240</name>
</gene>
<dbReference type="GO" id="GO:0006281">
    <property type="term" value="P:DNA repair"/>
    <property type="evidence" value="ECO:0007669"/>
    <property type="project" value="UniProtKB-UniRule"/>
</dbReference>
<evidence type="ECO:0000313" key="9">
    <source>
        <dbReference type="Proteomes" id="UP000230543"/>
    </source>
</evidence>
<dbReference type="NCBIfam" id="TIGR00084">
    <property type="entry name" value="ruvA"/>
    <property type="match status" value="1"/>
</dbReference>
<dbReference type="InterPro" id="IPR011114">
    <property type="entry name" value="RuvA_C"/>
</dbReference>
<comment type="subcellular location">
    <subcellularLocation>
        <location evidence="6">Cytoplasm</location>
    </subcellularLocation>
</comment>
<feature type="region of interest" description="Domain III" evidence="6">
    <location>
        <begin position="150"/>
        <end position="193"/>
    </location>
</feature>
<dbReference type="Pfam" id="PF01330">
    <property type="entry name" value="RuvA_N"/>
    <property type="match status" value="1"/>
</dbReference>
<sequence length="193" mass="21067">MIAYLNGKVFNKKTKYLILLIDKIGYQVFANSKTLAGLKEDEEVSLYIHHHITESSEELYGFNNLPELELFKNLISISGVGPKSALGVTSSASVEEIIGAILSEDPALLKNVAGIGPKTAERIVVELKSKIGSLAKDLPTGEITAAPKDQEVIEALIGLGYLRKEVMEIIKEIPKELMETSEKIKAALKFLGK</sequence>
<evidence type="ECO:0000313" key="8">
    <source>
        <dbReference type="EMBL" id="PIT90605.1"/>
    </source>
</evidence>
<dbReference type="SUPFAM" id="SSF50249">
    <property type="entry name" value="Nucleic acid-binding proteins"/>
    <property type="match status" value="1"/>
</dbReference>
<keyword evidence="3 6" id="KW-0238">DNA-binding</keyword>
<comment type="similarity">
    <text evidence="6">Belongs to the RuvA family.</text>
</comment>
<dbReference type="GO" id="GO:0005737">
    <property type="term" value="C:cytoplasm"/>
    <property type="evidence" value="ECO:0007669"/>
    <property type="project" value="UniProtKB-SubCell"/>
</dbReference>
<dbReference type="GO" id="GO:0009378">
    <property type="term" value="F:four-way junction helicase activity"/>
    <property type="evidence" value="ECO:0007669"/>
    <property type="project" value="InterPro"/>
</dbReference>
<dbReference type="Gene3D" id="2.40.50.140">
    <property type="entry name" value="Nucleic acid-binding proteins"/>
    <property type="match status" value="1"/>
</dbReference>
<dbReference type="InterPro" id="IPR003583">
    <property type="entry name" value="Hlx-hairpin-Hlx_DNA-bd_motif"/>
</dbReference>
<dbReference type="SMART" id="SM00278">
    <property type="entry name" value="HhH1"/>
    <property type="match status" value="2"/>
</dbReference>
<reference evidence="9" key="1">
    <citation type="submission" date="2017-09" db="EMBL/GenBank/DDBJ databases">
        <title>Depth-based differentiation of microbial function through sediment-hosted aquifers and enrichment of novel symbionts in the deep terrestrial subsurface.</title>
        <authorList>
            <person name="Probst A.J."/>
            <person name="Ladd B."/>
            <person name="Jarett J.K."/>
            <person name="Geller-Mcgrath D.E."/>
            <person name="Sieber C.M.K."/>
            <person name="Emerson J.B."/>
            <person name="Anantharaman K."/>
            <person name="Thomas B.C."/>
            <person name="Malmstrom R."/>
            <person name="Stieglmeier M."/>
            <person name="Klingl A."/>
            <person name="Woyke T."/>
            <person name="Ryan C.M."/>
            <person name="Banfield J.F."/>
        </authorList>
    </citation>
    <scope>NUCLEOTIDE SEQUENCE [LARGE SCALE GENOMIC DNA]</scope>
</reference>
<accession>A0A2M6WCY4</accession>
<dbReference type="Pfam" id="PF14520">
    <property type="entry name" value="HHH_5"/>
    <property type="match status" value="1"/>
</dbReference>
<dbReference type="GO" id="GO:0009379">
    <property type="term" value="C:Holliday junction helicase complex"/>
    <property type="evidence" value="ECO:0007669"/>
    <property type="project" value="InterPro"/>
</dbReference>
<dbReference type="InterPro" id="IPR000085">
    <property type="entry name" value="RuvA"/>
</dbReference>
<feature type="domain" description="Helix-hairpin-helix DNA-binding motif class 1" evidence="7">
    <location>
        <begin position="107"/>
        <end position="126"/>
    </location>
</feature>
<comment type="caution">
    <text evidence="6">Lacks conserved residue(s) required for the propagation of feature annotation.</text>
</comment>
<comment type="domain">
    <text evidence="6">Has three domains with a flexible linker between the domains II and III and assumes an 'L' shape. Domain III is highly mobile and contacts RuvB.</text>
</comment>
<dbReference type="Pfam" id="PF07499">
    <property type="entry name" value="RuvA_C"/>
    <property type="match status" value="1"/>
</dbReference>
<proteinExistence type="inferred from homology"/>
<keyword evidence="5 6" id="KW-0234">DNA repair</keyword>
<keyword evidence="2 6" id="KW-0227">DNA damage</keyword>
<dbReference type="CDD" id="cd14332">
    <property type="entry name" value="UBA_RuvA_C"/>
    <property type="match status" value="1"/>
</dbReference>
<comment type="subunit">
    <text evidence="6">Homotetramer. Forms an RuvA(8)-RuvB(12)-Holliday junction (HJ) complex. HJ DNA is sandwiched between 2 RuvA tetramers; dsDNA enters through RuvA and exits via RuvB. An RuvB hexamer assembles on each DNA strand where it exits the tetramer. Each RuvB hexamer is contacted by two RuvA subunits (via domain III) on 2 adjacent RuvB subunits; this complex drives branch migration. In the full resolvosome a probable DNA-RuvA(4)-RuvB(12)-RuvC(2) complex forms which resolves the HJ.</text>
</comment>
<evidence type="ECO:0000256" key="2">
    <source>
        <dbReference type="ARBA" id="ARBA00022763"/>
    </source>
</evidence>
<dbReference type="Gene3D" id="1.10.150.20">
    <property type="entry name" value="5' to 3' exonuclease, C-terminal subdomain"/>
    <property type="match status" value="1"/>
</dbReference>
<comment type="caution">
    <text evidence="8">The sequence shown here is derived from an EMBL/GenBank/DDBJ whole genome shotgun (WGS) entry which is preliminary data.</text>
</comment>
<dbReference type="HAMAP" id="MF_00031">
    <property type="entry name" value="DNA_HJ_migration_RuvA"/>
    <property type="match status" value="1"/>
</dbReference>
<dbReference type="InterPro" id="IPR036267">
    <property type="entry name" value="RuvA_C_sf"/>
</dbReference>
<dbReference type="GO" id="GO:0005524">
    <property type="term" value="F:ATP binding"/>
    <property type="evidence" value="ECO:0007669"/>
    <property type="project" value="InterPro"/>
</dbReference>
<feature type="domain" description="Helix-hairpin-helix DNA-binding motif class 1" evidence="7">
    <location>
        <begin position="72"/>
        <end position="91"/>
    </location>
</feature>
<evidence type="ECO:0000256" key="6">
    <source>
        <dbReference type="HAMAP-Rule" id="MF_00031"/>
    </source>
</evidence>
<keyword evidence="1 6" id="KW-0963">Cytoplasm</keyword>
<dbReference type="InterPro" id="IPR010994">
    <property type="entry name" value="RuvA_2-like"/>
</dbReference>